<sequence length="366" mass="41816">MLLFLLRQPEAKALLTFVSSIVILILSANSILIPTCIWTWISSSLIYIILYFIFVIVLMRWFARGGQYLNIYTTKLDGQTFLITGAAGGIGRATAIELVKRGARVILFARFQNLTNAINDVRKFSQLPNNVIGYPIDLADLQSIKTCVEEFMKNENENTKITALINNAGVMACPYTKTKDGFELQMGTNHFGHFYFTQLLLPRLHSSRIINVSSAGHFMWPVPCDALHYEQMCNPNTYNPWSAYSLSKTANILFTRELQRRYSISHNICAYSLHPGTVNTPLDRHLHLHDLMRKLSKPIRYIIFKSPLEGAQTILYCALSNKARPGEYHADCQPTPVCHKYAKDDKLARVWWDYSENIINEKLKEI</sequence>
<keyword evidence="3" id="KW-0472">Membrane</keyword>
<dbReference type="SUPFAM" id="SSF51735">
    <property type="entry name" value="NAD(P)-binding Rossmann-fold domains"/>
    <property type="match status" value="1"/>
</dbReference>
<dbReference type="InterPro" id="IPR002347">
    <property type="entry name" value="SDR_fam"/>
</dbReference>
<dbReference type="PANTHER" id="PTHR43157:SF64">
    <property type="entry name" value="RETINOL DEHYDROGENASE 14"/>
    <property type="match status" value="1"/>
</dbReference>
<keyword evidence="5" id="KW-1185">Reference proteome</keyword>
<dbReference type="Pfam" id="PF00106">
    <property type="entry name" value="adh_short"/>
    <property type="match status" value="1"/>
</dbReference>
<evidence type="ECO:0000256" key="2">
    <source>
        <dbReference type="RuleBase" id="RU000363"/>
    </source>
</evidence>
<dbReference type="EMBL" id="CAJNOL010000305">
    <property type="protein sequence ID" value="CAF0995889.1"/>
    <property type="molecule type" value="Genomic_DNA"/>
</dbReference>
<evidence type="ECO:0000313" key="4">
    <source>
        <dbReference type="EMBL" id="CAF0995889.1"/>
    </source>
</evidence>
<accession>A0A814GG51</accession>
<comment type="similarity">
    <text evidence="2">Belongs to the short-chain dehydrogenases/reductases (SDR) family.</text>
</comment>
<evidence type="ECO:0000313" key="5">
    <source>
        <dbReference type="Proteomes" id="UP000663870"/>
    </source>
</evidence>
<evidence type="ECO:0000256" key="3">
    <source>
        <dbReference type="SAM" id="Phobius"/>
    </source>
</evidence>
<name>A0A814GG51_9BILA</name>
<feature type="transmembrane region" description="Helical" evidence="3">
    <location>
        <begin position="45"/>
        <end position="63"/>
    </location>
</feature>
<keyword evidence="3" id="KW-0812">Transmembrane</keyword>
<organism evidence="4 5">
    <name type="scientific">Rotaria sordida</name>
    <dbReference type="NCBI Taxonomy" id="392033"/>
    <lineage>
        <taxon>Eukaryota</taxon>
        <taxon>Metazoa</taxon>
        <taxon>Spiralia</taxon>
        <taxon>Gnathifera</taxon>
        <taxon>Rotifera</taxon>
        <taxon>Eurotatoria</taxon>
        <taxon>Bdelloidea</taxon>
        <taxon>Philodinida</taxon>
        <taxon>Philodinidae</taxon>
        <taxon>Rotaria</taxon>
    </lineage>
</organism>
<dbReference type="PRINTS" id="PR00080">
    <property type="entry name" value="SDRFAMILY"/>
</dbReference>
<gene>
    <name evidence="4" type="ORF">JXQ802_LOCUS13919</name>
</gene>
<comment type="caution">
    <text evidence="4">The sequence shown here is derived from an EMBL/GenBank/DDBJ whole genome shotgun (WGS) entry which is preliminary data.</text>
</comment>
<dbReference type="CDD" id="cd05327">
    <property type="entry name" value="retinol-DH_like_SDR_c_like"/>
    <property type="match status" value="1"/>
</dbReference>
<keyword evidence="1" id="KW-0560">Oxidoreductase</keyword>
<dbReference type="GO" id="GO:0016491">
    <property type="term" value="F:oxidoreductase activity"/>
    <property type="evidence" value="ECO:0007669"/>
    <property type="project" value="UniProtKB-KW"/>
</dbReference>
<dbReference type="Proteomes" id="UP000663870">
    <property type="component" value="Unassembled WGS sequence"/>
</dbReference>
<proteinExistence type="inferred from homology"/>
<reference evidence="4" key="1">
    <citation type="submission" date="2021-02" db="EMBL/GenBank/DDBJ databases">
        <authorList>
            <person name="Nowell W R."/>
        </authorList>
    </citation>
    <scope>NUCLEOTIDE SEQUENCE</scope>
</reference>
<dbReference type="Gene3D" id="3.40.50.720">
    <property type="entry name" value="NAD(P)-binding Rossmann-like Domain"/>
    <property type="match status" value="1"/>
</dbReference>
<keyword evidence="3" id="KW-1133">Transmembrane helix</keyword>
<protein>
    <recommendedName>
        <fullName evidence="6">Retinol dehydrogenase 12</fullName>
    </recommendedName>
</protein>
<evidence type="ECO:0000256" key="1">
    <source>
        <dbReference type="ARBA" id="ARBA00023002"/>
    </source>
</evidence>
<dbReference type="AlphaFoldDB" id="A0A814GG51"/>
<feature type="transmembrane region" description="Helical" evidence="3">
    <location>
        <begin position="12"/>
        <end position="33"/>
    </location>
</feature>
<evidence type="ECO:0008006" key="6">
    <source>
        <dbReference type="Google" id="ProtNLM"/>
    </source>
</evidence>
<dbReference type="InterPro" id="IPR036291">
    <property type="entry name" value="NAD(P)-bd_dom_sf"/>
</dbReference>
<dbReference type="PANTHER" id="PTHR43157">
    <property type="entry name" value="PHOSPHATIDYLINOSITOL-GLYCAN BIOSYNTHESIS CLASS F PROTEIN-RELATED"/>
    <property type="match status" value="1"/>
</dbReference>
<dbReference type="PRINTS" id="PR00081">
    <property type="entry name" value="GDHRDH"/>
</dbReference>